<dbReference type="InParanoid" id="A0A369K5X9"/>
<comment type="similarity">
    <text evidence="1">Belongs to the peptidase S12 family.</text>
</comment>
<dbReference type="OrthoDB" id="5946976at2759"/>
<feature type="signal peptide" evidence="2">
    <location>
        <begin position="1"/>
        <end position="23"/>
    </location>
</feature>
<evidence type="ECO:0000256" key="2">
    <source>
        <dbReference type="SAM" id="SignalP"/>
    </source>
</evidence>
<keyword evidence="2" id="KW-0732">Signal</keyword>
<dbReference type="STRING" id="39966.A0A369K5X9"/>
<dbReference type="Gene3D" id="3.40.710.10">
    <property type="entry name" value="DD-peptidase/beta-lactamase superfamily"/>
    <property type="match status" value="1"/>
</dbReference>
<dbReference type="AlphaFoldDB" id="A0A369K5X9"/>
<dbReference type="Proteomes" id="UP000076154">
    <property type="component" value="Unassembled WGS sequence"/>
</dbReference>
<dbReference type="InterPro" id="IPR012338">
    <property type="entry name" value="Beta-lactam/transpept-like"/>
</dbReference>
<proteinExistence type="inferred from homology"/>
<dbReference type="SUPFAM" id="SSF56601">
    <property type="entry name" value="beta-lactamase/transpeptidase-like"/>
    <property type="match status" value="1"/>
</dbReference>
<dbReference type="InterPro" id="IPR001466">
    <property type="entry name" value="Beta-lactam-related"/>
</dbReference>
<protein>
    <recommendedName>
        <fullName evidence="3">Beta-lactamase-related domain-containing protein</fullName>
    </recommendedName>
</protein>
<gene>
    <name evidence="4" type="ORF">Hypma_013824</name>
</gene>
<evidence type="ECO:0000259" key="3">
    <source>
        <dbReference type="Pfam" id="PF00144"/>
    </source>
</evidence>
<accession>A0A369K5X9</accession>
<reference evidence="4" key="1">
    <citation type="submission" date="2018-04" db="EMBL/GenBank/DDBJ databases">
        <title>Whole genome sequencing of Hypsizygus marmoreus.</title>
        <authorList>
            <person name="Choi I.-G."/>
            <person name="Min B."/>
            <person name="Kim J.-G."/>
            <person name="Kim S."/>
            <person name="Oh Y.-L."/>
            <person name="Kong W.-S."/>
            <person name="Park H."/>
            <person name="Jeong J."/>
            <person name="Song E.-S."/>
        </authorList>
    </citation>
    <scope>NUCLEOTIDE SEQUENCE [LARGE SCALE GENOMIC DNA]</scope>
    <source>
        <strain evidence="4">51987-8</strain>
    </source>
</reference>
<name>A0A369K5X9_HYPMA</name>
<dbReference type="PANTHER" id="PTHR46825">
    <property type="entry name" value="D-ALANYL-D-ALANINE-CARBOXYPEPTIDASE/ENDOPEPTIDASE AMPH"/>
    <property type="match status" value="1"/>
</dbReference>
<dbReference type="EMBL" id="LUEZ02000009">
    <property type="protein sequence ID" value="RDB30019.1"/>
    <property type="molecule type" value="Genomic_DNA"/>
</dbReference>
<dbReference type="Pfam" id="PF00144">
    <property type="entry name" value="Beta-lactamase"/>
    <property type="match status" value="1"/>
</dbReference>
<sequence length="596" mass="64533">MHSYFGFLCLVSYFLKSLPQVLCQRTHANVLTNETDAFINRVLADWNSPGGIAVAVVRKDDQGAWNVETKGYGAATANGDKVTENTLFGIGSNSKLFTILATGLLINNATLSPRLEWTSKMASILPTWGLWDTTAAKEATIIDVMSHRTGLPGHDFSYKWSDDVPRLIEKMKYQRPSAEFRDVFQYSNNMYSVLSYLPTVLLPSKIPFTRYVKQTIFDRLNMTSTTYSFSVARSTGLLADGMARQGINFSDNPFGGIPRALPFWATAGNEDGNLVSGGAGIISNAVDLAIWLQTLLSNGLRPGTNESVIPAEVTEKVSAGVSVQAGAAQFPELSPLVYGGGAQRGTYRGHEILERGGSIPGFNTQVARLPFDNLGVAVLTNDNDYGSFIIQVIKGRLLDEALGLDKIDWHSRFKALALTTPPRATPRPTNASLPWTDFITLTGTYDNPGYGKFELCLIAPKHPGASRSCAALASNAPTILPGAVEADIPTFLAEWDNPGFSHIRLTHFNGNVFNLSTLSSFPANDSSKPYWTHGGDSSFSSGAYAEAAAEGRHVGIGFTGIWGAGAGVPGPIGSTVRERAEVWFHKIPYDMDFHLE</sequence>
<evidence type="ECO:0000313" key="5">
    <source>
        <dbReference type="Proteomes" id="UP000076154"/>
    </source>
</evidence>
<keyword evidence="5" id="KW-1185">Reference proteome</keyword>
<dbReference type="InterPro" id="IPR050491">
    <property type="entry name" value="AmpC-like"/>
</dbReference>
<evidence type="ECO:0000256" key="1">
    <source>
        <dbReference type="ARBA" id="ARBA00038215"/>
    </source>
</evidence>
<feature type="domain" description="Beta-lactamase-related" evidence="3">
    <location>
        <begin position="51"/>
        <end position="384"/>
    </location>
</feature>
<organism evidence="4 5">
    <name type="scientific">Hypsizygus marmoreus</name>
    <name type="common">White beech mushroom</name>
    <name type="synonym">Agaricus marmoreus</name>
    <dbReference type="NCBI Taxonomy" id="39966"/>
    <lineage>
        <taxon>Eukaryota</taxon>
        <taxon>Fungi</taxon>
        <taxon>Dikarya</taxon>
        <taxon>Basidiomycota</taxon>
        <taxon>Agaricomycotina</taxon>
        <taxon>Agaricomycetes</taxon>
        <taxon>Agaricomycetidae</taxon>
        <taxon>Agaricales</taxon>
        <taxon>Tricholomatineae</taxon>
        <taxon>Lyophyllaceae</taxon>
        <taxon>Hypsizygus</taxon>
    </lineage>
</organism>
<dbReference type="PANTHER" id="PTHR46825:SF15">
    <property type="entry name" value="BETA-LACTAMASE-RELATED DOMAIN-CONTAINING PROTEIN"/>
    <property type="match status" value="1"/>
</dbReference>
<comment type="caution">
    <text evidence="4">The sequence shown here is derived from an EMBL/GenBank/DDBJ whole genome shotgun (WGS) entry which is preliminary data.</text>
</comment>
<feature type="chain" id="PRO_5016621281" description="Beta-lactamase-related domain-containing protein" evidence="2">
    <location>
        <begin position="24"/>
        <end position="596"/>
    </location>
</feature>
<evidence type="ECO:0000313" key="4">
    <source>
        <dbReference type="EMBL" id="RDB30019.1"/>
    </source>
</evidence>